<protein>
    <submittedName>
        <fullName evidence="1">Uncharacterized protein</fullName>
    </submittedName>
</protein>
<dbReference type="InterPro" id="IPR022085">
    <property type="entry name" value="OpdG"/>
</dbReference>
<dbReference type="AlphaFoldDB" id="A0A194XMD4"/>
<dbReference type="OrthoDB" id="3350591at2759"/>
<proteinExistence type="predicted"/>
<name>A0A194XMD4_MOLSC</name>
<dbReference type="GeneID" id="28831981"/>
<organism evidence="1 2">
    <name type="scientific">Mollisia scopiformis</name>
    <name type="common">Conifer needle endophyte fungus</name>
    <name type="synonym">Phialocephala scopiformis</name>
    <dbReference type="NCBI Taxonomy" id="149040"/>
    <lineage>
        <taxon>Eukaryota</taxon>
        <taxon>Fungi</taxon>
        <taxon>Dikarya</taxon>
        <taxon>Ascomycota</taxon>
        <taxon>Pezizomycotina</taxon>
        <taxon>Leotiomycetes</taxon>
        <taxon>Helotiales</taxon>
        <taxon>Mollisiaceae</taxon>
        <taxon>Mollisia</taxon>
    </lineage>
</organism>
<dbReference type="InParanoid" id="A0A194XMD4"/>
<accession>A0A194XMD4</accession>
<gene>
    <name evidence="1" type="ORF">LY89DRAFT_778947</name>
</gene>
<dbReference type="Proteomes" id="UP000070700">
    <property type="component" value="Unassembled WGS sequence"/>
</dbReference>
<dbReference type="InterPro" id="IPR053204">
    <property type="entry name" value="Oxopyrrolidines_Biosynth-assoc"/>
</dbReference>
<evidence type="ECO:0000313" key="1">
    <source>
        <dbReference type="EMBL" id="KUJ21410.1"/>
    </source>
</evidence>
<keyword evidence="2" id="KW-1185">Reference proteome</keyword>
<dbReference type="EMBL" id="KQ947408">
    <property type="protein sequence ID" value="KUJ21410.1"/>
    <property type="molecule type" value="Genomic_DNA"/>
</dbReference>
<dbReference type="KEGG" id="psco:LY89DRAFT_778947"/>
<sequence>MDDTSDYTEWFNAVRGEGYYIDGGGPAFEAYLSGRVPPPEAAARVTERDPKSKLRADAKVGRVWTLLLFCAEDCLEAHPAIIELLRRIGTLPKSTEEGGVDWAGNDARTSWGRLWRDANDSLWSDTISKSRGARALATNPLSEKWKNFQAFSAACVPAKIMGMDNEVFFALILIISVLEKKRTIPELEMNVPAAAQWFLIAGRTIFNQKIEENESVNCAWDTESELWKGKRGFSKERWAIWKERWGAIGSTSDLSEETREICRRVAVTMNKVERMKK</sequence>
<evidence type="ECO:0000313" key="2">
    <source>
        <dbReference type="Proteomes" id="UP000070700"/>
    </source>
</evidence>
<dbReference type="PANTHER" id="PTHR38797">
    <property type="entry name" value="NUCLEAR PORE COMPLEX PROTEIN NUP85-RELATED"/>
    <property type="match status" value="1"/>
</dbReference>
<dbReference type="RefSeq" id="XP_018075765.1">
    <property type="nucleotide sequence ID" value="XM_018222255.1"/>
</dbReference>
<dbReference type="Pfam" id="PF12311">
    <property type="entry name" value="DUF3632"/>
    <property type="match status" value="1"/>
</dbReference>
<reference evidence="1 2" key="1">
    <citation type="submission" date="2015-10" db="EMBL/GenBank/DDBJ databases">
        <title>Full genome of DAOMC 229536 Phialocephala scopiformis, a fungal endophyte of spruce producing the potent anti-insectan compound rugulosin.</title>
        <authorList>
            <consortium name="DOE Joint Genome Institute"/>
            <person name="Walker A.K."/>
            <person name="Frasz S.L."/>
            <person name="Seifert K.A."/>
            <person name="Miller J.D."/>
            <person name="Mondo S.J."/>
            <person name="Labutti K."/>
            <person name="Lipzen A."/>
            <person name="Dockter R."/>
            <person name="Kennedy M."/>
            <person name="Grigoriev I.V."/>
            <person name="Spatafora J.W."/>
        </authorList>
    </citation>
    <scope>NUCLEOTIDE SEQUENCE [LARGE SCALE GENOMIC DNA]</scope>
    <source>
        <strain evidence="1 2">CBS 120377</strain>
    </source>
</reference>
<dbReference type="PANTHER" id="PTHR38797:SF4">
    <property type="entry name" value="NUCLEAR PORE COMPLEX PROTEIN NUP85"/>
    <property type="match status" value="1"/>
</dbReference>